<evidence type="ECO:0000313" key="1">
    <source>
        <dbReference type="EMBL" id="OTG12114.1"/>
    </source>
</evidence>
<reference evidence="2" key="1">
    <citation type="journal article" date="2017" name="Nature">
        <title>The sunflower genome provides insights into oil metabolism, flowering and Asterid evolution.</title>
        <authorList>
            <person name="Badouin H."/>
            <person name="Gouzy J."/>
            <person name="Grassa C.J."/>
            <person name="Murat F."/>
            <person name="Staton S.E."/>
            <person name="Cottret L."/>
            <person name="Lelandais-Briere C."/>
            <person name="Owens G.L."/>
            <person name="Carrere S."/>
            <person name="Mayjonade B."/>
            <person name="Legrand L."/>
            <person name="Gill N."/>
            <person name="Kane N.C."/>
            <person name="Bowers J.E."/>
            <person name="Hubner S."/>
            <person name="Bellec A."/>
            <person name="Berard A."/>
            <person name="Berges H."/>
            <person name="Blanchet N."/>
            <person name="Boniface M.C."/>
            <person name="Brunel D."/>
            <person name="Catrice O."/>
            <person name="Chaidir N."/>
            <person name="Claudel C."/>
            <person name="Donnadieu C."/>
            <person name="Faraut T."/>
            <person name="Fievet G."/>
            <person name="Helmstetter N."/>
            <person name="King M."/>
            <person name="Knapp S.J."/>
            <person name="Lai Z."/>
            <person name="Le Paslier M.C."/>
            <person name="Lippi Y."/>
            <person name="Lorenzon L."/>
            <person name="Mandel J.R."/>
            <person name="Marage G."/>
            <person name="Marchand G."/>
            <person name="Marquand E."/>
            <person name="Bret-Mestries E."/>
            <person name="Morien E."/>
            <person name="Nambeesan S."/>
            <person name="Nguyen T."/>
            <person name="Pegot-Espagnet P."/>
            <person name="Pouilly N."/>
            <person name="Raftis F."/>
            <person name="Sallet E."/>
            <person name="Schiex T."/>
            <person name="Thomas J."/>
            <person name="Vandecasteele C."/>
            <person name="Vares D."/>
            <person name="Vear F."/>
            <person name="Vautrin S."/>
            <person name="Crespi M."/>
            <person name="Mangin B."/>
            <person name="Burke J.M."/>
            <person name="Salse J."/>
            <person name="Munos S."/>
            <person name="Vincourt P."/>
            <person name="Rieseberg L.H."/>
            <person name="Langlade N.B."/>
        </authorList>
    </citation>
    <scope>NUCLEOTIDE SEQUENCE [LARGE SCALE GENOMIC DNA]</scope>
    <source>
        <strain evidence="2">cv. SF193</strain>
    </source>
</reference>
<dbReference type="EMBL" id="CM007899">
    <property type="protein sequence ID" value="OTG12114.1"/>
    <property type="molecule type" value="Genomic_DNA"/>
</dbReference>
<gene>
    <name evidence="1" type="ORF">HannXRQ_Chr10g0306171</name>
</gene>
<sequence>MKRLISKAILLISPKQGLSSHNDFVLWEYLPFWSRLCVELFIFLHQNLQTS</sequence>
<evidence type="ECO:0000313" key="2">
    <source>
        <dbReference type="Proteomes" id="UP000215914"/>
    </source>
</evidence>
<keyword evidence="2" id="KW-1185">Reference proteome</keyword>
<dbReference type="AlphaFoldDB" id="A0A251TMJ5"/>
<dbReference type="Proteomes" id="UP000215914">
    <property type="component" value="Chromosome 10"/>
</dbReference>
<organism evidence="1 2">
    <name type="scientific">Helianthus annuus</name>
    <name type="common">Common sunflower</name>
    <dbReference type="NCBI Taxonomy" id="4232"/>
    <lineage>
        <taxon>Eukaryota</taxon>
        <taxon>Viridiplantae</taxon>
        <taxon>Streptophyta</taxon>
        <taxon>Embryophyta</taxon>
        <taxon>Tracheophyta</taxon>
        <taxon>Spermatophyta</taxon>
        <taxon>Magnoliopsida</taxon>
        <taxon>eudicotyledons</taxon>
        <taxon>Gunneridae</taxon>
        <taxon>Pentapetalae</taxon>
        <taxon>asterids</taxon>
        <taxon>campanulids</taxon>
        <taxon>Asterales</taxon>
        <taxon>Asteraceae</taxon>
        <taxon>Asteroideae</taxon>
        <taxon>Heliantheae alliance</taxon>
        <taxon>Heliantheae</taxon>
        <taxon>Helianthus</taxon>
    </lineage>
</organism>
<accession>A0A251TMJ5</accession>
<name>A0A251TMJ5_HELAN</name>
<dbReference type="InParanoid" id="A0A251TMJ5"/>
<protein>
    <submittedName>
        <fullName evidence="1">Uncharacterized protein</fullName>
    </submittedName>
</protein>
<proteinExistence type="predicted"/>